<protein>
    <submittedName>
        <fullName evidence="2">Uncharacterized protein</fullName>
    </submittedName>
</protein>
<sequence>MNKQSINKEIENTSNDPTNDNHIFVPNGQILKISTTIGNAWDLISPKLGMWVVPGLPSH</sequence>
<name>D3VBH8_XENNA</name>
<feature type="compositionally biased region" description="Polar residues" evidence="1">
    <location>
        <begin position="12"/>
        <end position="21"/>
    </location>
</feature>
<organism evidence="2 3">
    <name type="scientific">Xenorhabdus nematophila (strain ATCC 19061 / DSM 3370 / CCUG 14189 / LMG 1036 / NCIMB 9965 / AN6)</name>
    <dbReference type="NCBI Taxonomy" id="406817"/>
    <lineage>
        <taxon>Bacteria</taxon>
        <taxon>Pseudomonadati</taxon>
        <taxon>Pseudomonadota</taxon>
        <taxon>Gammaproteobacteria</taxon>
        <taxon>Enterobacterales</taxon>
        <taxon>Morganellaceae</taxon>
        <taxon>Xenorhabdus</taxon>
    </lineage>
</organism>
<evidence type="ECO:0000313" key="2">
    <source>
        <dbReference type="EMBL" id="CBJ89617.1"/>
    </source>
</evidence>
<keyword evidence="3" id="KW-1185">Reference proteome</keyword>
<dbReference type="STRING" id="406817.XNC1_1554"/>
<evidence type="ECO:0000256" key="1">
    <source>
        <dbReference type="SAM" id="MobiDB-lite"/>
    </source>
</evidence>
<accession>D3VBH8</accession>
<feature type="compositionally biased region" description="Basic and acidic residues" evidence="1">
    <location>
        <begin position="1"/>
        <end position="11"/>
    </location>
</feature>
<reference evidence="2 3" key="1">
    <citation type="journal article" date="2011" name="PLoS ONE">
        <title>The entomopathogenic bacterial endosymbionts xenorhabdus and photorhabdus: convergent lifestyles from divergent genomes.</title>
        <authorList>
            <person name="Chaston J.M."/>
            <person name="Suen G."/>
            <person name="Tucker S.L."/>
            <person name="Andersen A.W."/>
            <person name="Bhasin A."/>
            <person name="Bode E."/>
            <person name="Bode H.B."/>
            <person name="Brachmann A.O."/>
            <person name="Cowles C.E."/>
            <person name="Cowles K.N."/>
            <person name="Darby C."/>
            <person name="de Leon L."/>
            <person name="Drace K."/>
            <person name="Du Z."/>
            <person name="Givaudan A."/>
            <person name="Herbert Tran E.E."/>
            <person name="Jewell K.A."/>
            <person name="Knack J.J."/>
            <person name="Krasomil-Osterfeld K.C."/>
            <person name="Kukor R."/>
            <person name="Lanois A."/>
            <person name="Latreille P."/>
            <person name="Leimgruber N.K."/>
            <person name="Lipke C.M."/>
            <person name="Liu R."/>
            <person name="Lu X."/>
            <person name="Martens E.C."/>
            <person name="Marri P.R."/>
            <person name="Medigue C."/>
            <person name="Menard M.L."/>
            <person name="Miller N.M."/>
            <person name="Morales-Soto N."/>
            <person name="Norton S."/>
            <person name="Ogier J.C."/>
            <person name="Orchard S.S."/>
            <person name="Park D."/>
            <person name="Park Y."/>
            <person name="Qurollo B.A."/>
            <person name="Sugar D.R."/>
            <person name="Richards G.R."/>
            <person name="Rouy Z."/>
            <person name="Slominski B."/>
            <person name="Slominski K."/>
            <person name="Snyder H."/>
            <person name="Tjaden B.C."/>
            <person name="van der Hoeven R."/>
            <person name="Welch R.D."/>
            <person name="Wheeler C."/>
            <person name="Xiang B."/>
            <person name="Barbazuk B."/>
            <person name="Gaudriault S."/>
            <person name="Goodner B."/>
            <person name="Slater S.C."/>
            <person name="Forst S."/>
            <person name="Goldman B.S."/>
            <person name="Goodrich-Blair H."/>
        </authorList>
    </citation>
    <scope>NUCLEOTIDE SEQUENCE [LARGE SCALE GENOMIC DNA]</scope>
    <source>
        <strain evidence="3">ATCC 19061 / DSM 3370 / CCUG 14189 / LMG 1036 / NCIMB 9965 / AN6</strain>
    </source>
</reference>
<dbReference type="KEGG" id="xne:XNC1_1554"/>
<proteinExistence type="predicted"/>
<feature type="region of interest" description="Disordered" evidence="1">
    <location>
        <begin position="1"/>
        <end position="21"/>
    </location>
</feature>
<evidence type="ECO:0000313" key="3">
    <source>
        <dbReference type="Proteomes" id="UP000008075"/>
    </source>
</evidence>
<gene>
    <name evidence="2" type="ordered locus">XNC1_1554</name>
</gene>
<dbReference type="Proteomes" id="UP000008075">
    <property type="component" value="Chromosome"/>
</dbReference>
<dbReference type="HOGENOM" id="CLU_2959891_0_0_6"/>
<dbReference type="EMBL" id="FN667742">
    <property type="protein sequence ID" value="CBJ89617.1"/>
    <property type="molecule type" value="Genomic_DNA"/>
</dbReference>
<dbReference type="AlphaFoldDB" id="D3VBH8"/>